<evidence type="ECO:0000313" key="3">
    <source>
        <dbReference type="Proteomes" id="UP001187192"/>
    </source>
</evidence>
<dbReference type="Proteomes" id="UP001187192">
    <property type="component" value="Unassembled WGS sequence"/>
</dbReference>
<feature type="transmembrane region" description="Helical" evidence="1">
    <location>
        <begin position="12"/>
        <end position="33"/>
    </location>
</feature>
<evidence type="ECO:0000313" key="2">
    <source>
        <dbReference type="EMBL" id="GMN46687.1"/>
    </source>
</evidence>
<keyword evidence="1" id="KW-1133">Transmembrane helix</keyword>
<organism evidence="2 3">
    <name type="scientific">Ficus carica</name>
    <name type="common">Common fig</name>
    <dbReference type="NCBI Taxonomy" id="3494"/>
    <lineage>
        <taxon>Eukaryota</taxon>
        <taxon>Viridiplantae</taxon>
        <taxon>Streptophyta</taxon>
        <taxon>Embryophyta</taxon>
        <taxon>Tracheophyta</taxon>
        <taxon>Spermatophyta</taxon>
        <taxon>Magnoliopsida</taxon>
        <taxon>eudicotyledons</taxon>
        <taxon>Gunneridae</taxon>
        <taxon>Pentapetalae</taxon>
        <taxon>rosids</taxon>
        <taxon>fabids</taxon>
        <taxon>Rosales</taxon>
        <taxon>Moraceae</taxon>
        <taxon>Ficeae</taxon>
        <taxon>Ficus</taxon>
    </lineage>
</organism>
<keyword evidence="1" id="KW-0812">Transmembrane</keyword>
<keyword evidence="1" id="KW-0472">Membrane</keyword>
<comment type="caution">
    <text evidence="2">The sequence shown here is derived from an EMBL/GenBank/DDBJ whole genome shotgun (WGS) entry which is preliminary data.</text>
</comment>
<reference evidence="2" key="1">
    <citation type="submission" date="2023-07" db="EMBL/GenBank/DDBJ databases">
        <title>draft genome sequence of fig (Ficus carica).</title>
        <authorList>
            <person name="Takahashi T."/>
            <person name="Nishimura K."/>
        </authorList>
    </citation>
    <scope>NUCLEOTIDE SEQUENCE</scope>
</reference>
<evidence type="ECO:0000256" key="1">
    <source>
        <dbReference type="SAM" id="Phobius"/>
    </source>
</evidence>
<feature type="transmembrane region" description="Helical" evidence="1">
    <location>
        <begin position="105"/>
        <end position="123"/>
    </location>
</feature>
<keyword evidence="3" id="KW-1185">Reference proteome</keyword>
<proteinExistence type="predicted"/>
<name>A0AA88A9J8_FICCA</name>
<protein>
    <submittedName>
        <fullName evidence="2">Uncharacterized protein</fullName>
    </submittedName>
</protein>
<accession>A0AA88A9J8</accession>
<sequence>MVSKCLRKPSKVLVTFLVLALFASQILFIIAAAKGGGRIGGGGKGGGGGGGGGRSSRGGGGKSWWWWFHGGSLSSTSSKCRSSHDKHSCSSSSRLSPYDHHDPDHVTLCFSCMMLVVFVLFFSDDPYDPPSIKECDNVVEQVGYLSGKSGSLNKEDYISS</sequence>
<dbReference type="AlphaFoldDB" id="A0AA88A9J8"/>
<gene>
    <name evidence="2" type="ORF">TIFTF001_015870</name>
</gene>
<dbReference type="EMBL" id="BTGU01000023">
    <property type="protein sequence ID" value="GMN46687.1"/>
    <property type="molecule type" value="Genomic_DNA"/>
</dbReference>